<evidence type="ECO:0000256" key="6">
    <source>
        <dbReference type="ARBA" id="ARBA00022598"/>
    </source>
</evidence>
<dbReference type="InterPro" id="IPR033730">
    <property type="entry name" value="ProRS_core_prok"/>
</dbReference>
<reference evidence="14 15" key="1">
    <citation type="submission" date="2024-01" db="EMBL/GenBank/DDBJ databases">
        <authorList>
            <person name="Kunselman E."/>
        </authorList>
    </citation>
    <scope>NUCLEOTIDE SEQUENCE [LARGE SCALE GENOMIC DNA]</scope>
    <source>
        <strain evidence="14">2 abalone samples</strain>
    </source>
</reference>
<evidence type="ECO:0000256" key="10">
    <source>
        <dbReference type="ARBA" id="ARBA00023146"/>
    </source>
</evidence>
<dbReference type="CDD" id="cd00779">
    <property type="entry name" value="ProRS_core_prok"/>
    <property type="match status" value="1"/>
</dbReference>
<evidence type="ECO:0000256" key="11">
    <source>
        <dbReference type="ARBA" id="ARBA00047671"/>
    </source>
</evidence>
<keyword evidence="10" id="KW-0030">Aminoacyl-tRNA synthetase</keyword>
<dbReference type="CDD" id="cd00861">
    <property type="entry name" value="ProRS_anticodon_short"/>
    <property type="match status" value="1"/>
</dbReference>
<name>A0ABM9N8R6_9RICK</name>
<dbReference type="Gene3D" id="3.30.930.10">
    <property type="entry name" value="Bira Bifunctional Protein, Domain 2"/>
    <property type="match status" value="1"/>
</dbReference>
<dbReference type="PANTHER" id="PTHR42753:SF2">
    <property type="entry name" value="PROLINE--TRNA LIGASE"/>
    <property type="match status" value="1"/>
</dbReference>
<dbReference type="Pfam" id="PF03129">
    <property type="entry name" value="HGTP_anticodon"/>
    <property type="match status" value="1"/>
</dbReference>
<proteinExistence type="predicted"/>
<dbReference type="InterPro" id="IPR006195">
    <property type="entry name" value="aa-tRNA-synth_II"/>
</dbReference>
<accession>A0ABM9N8R6</accession>
<dbReference type="InterPro" id="IPR036621">
    <property type="entry name" value="Anticodon-bd_dom_sf"/>
</dbReference>
<organism evidence="14 15">
    <name type="scientific">Candidatus Xenohaliotis californiensis</name>
    <dbReference type="NCBI Taxonomy" id="84677"/>
    <lineage>
        <taxon>Bacteria</taxon>
        <taxon>Pseudomonadati</taxon>
        <taxon>Pseudomonadota</taxon>
        <taxon>Alphaproteobacteria</taxon>
        <taxon>Rickettsiales</taxon>
        <taxon>Anaplasmataceae</taxon>
        <taxon>Candidatus Xenohaliotis</taxon>
    </lineage>
</organism>
<dbReference type="InterPro" id="IPR002314">
    <property type="entry name" value="aa-tRNA-synt_IIb"/>
</dbReference>
<evidence type="ECO:0000313" key="14">
    <source>
        <dbReference type="EMBL" id="CAK8163299.1"/>
    </source>
</evidence>
<dbReference type="SUPFAM" id="SSF52954">
    <property type="entry name" value="Class II aaRS ABD-related"/>
    <property type="match status" value="1"/>
</dbReference>
<feature type="domain" description="Aminoacyl-transfer RNA synthetases class-II family profile" evidence="13">
    <location>
        <begin position="33"/>
        <end position="326"/>
    </location>
</feature>
<dbReference type="GO" id="GO:0004827">
    <property type="term" value="F:proline-tRNA ligase activity"/>
    <property type="evidence" value="ECO:0007669"/>
    <property type="project" value="UniProtKB-EC"/>
</dbReference>
<dbReference type="InterPro" id="IPR050062">
    <property type="entry name" value="Pro-tRNA_synthetase"/>
</dbReference>
<keyword evidence="15" id="KW-1185">Reference proteome</keyword>
<evidence type="ECO:0000259" key="13">
    <source>
        <dbReference type="PROSITE" id="PS50862"/>
    </source>
</evidence>
<evidence type="ECO:0000256" key="7">
    <source>
        <dbReference type="ARBA" id="ARBA00022741"/>
    </source>
</evidence>
<evidence type="ECO:0000256" key="4">
    <source>
        <dbReference type="ARBA" id="ARBA00019110"/>
    </source>
</evidence>
<dbReference type="NCBIfam" id="TIGR00409">
    <property type="entry name" value="proS_fam_II"/>
    <property type="match status" value="1"/>
</dbReference>
<evidence type="ECO:0000256" key="1">
    <source>
        <dbReference type="ARBA" id="ARBA00004496"/>
    </source>
</evidence>
<comment type="catalytic activity">
    <reaction evidence="11">
        <text>tRNA(Pro) + L-proline + ATP = L-prolyl-tRNA(Pro) + AMP + diphosphate</text>
        <dbReference type="Rhea" id="RHEA:14305"/>
        <dbReference type="Rhea" id="RHEA-COMP:9700"/>
        <dbReference type="Rhea" id="RHEA-COMP:9702"/>
        <dbReference type="ChEBI" id="CHEBI:30616"/>
        <dbReference type="ChEBI" id="CHEBI:33019"/>
        <dbReference type="ChEBI" id="CHEBI:60039"/>
        <dbReference type="ChEBI" id="CHEBI:78442"/>
        <dbReference type="ChEBI" id="CHEBI:78532"/>
        <dbReference type="ChEBI" id="CHEBI:456215"/>
        <dbReference type="EC" id="6.1.1.15"/>
    </reaction>
</comment>
<evidence type="ECO:0000313" key="15">
    <source>
        <dbReference type="Proteomes" id="UP001314181"/>
    </source>
</evidence>
<comment type="caution">
    <text evidence="14">The sequence shown here is derived from an EMBL/GenBank/DDBJ whole genome shotgun (WGS) entry which is preliminary data.</text>
</comment>
<dbReference type="Gene3D" id="3.40.50.800">
    <property type="entry name" value="Anticodon-binding domain"/>
    <property type="match status" value="1"/>
</dbReference>
<evidence type="ECO:0000256" key="9">
    <source>
        <dbReference type="ARBA" id="ARBA00022917"/>
    </source>
</evidence>
<dbReference type="PROSITE" id="PS50862">
    <property type="entry name" value="AA_TRNA_LIGASE_II"/>
    <property type="match status" value="1"/>
</dbReference>
<keyword evidence="7" id="KW-0547">Nucleotide-binding</keyword>
<dbReference type="EC" id="6.1.1.15" evidence="3 12"/>
<protein>
    <recommendedName>
        <fullName evidence="4 12">Proline--tRNA ligase</fullName>
        <ecNumber evidence="3 12">6.1.1.15</ecNumber>
    </recommendedName>
</protein>
<dbReference type="InterPro" id="IPR002316">
    <property type="entry name" value="Pro-tRNA-ligase_IIa"/>
</dbReference>
<evidence type="ECO:0000256" key="8">
    <source>
        <dbReference type="ARBA" id="ARBA00022840"/>
    </source>
</evidence>
<keyword evidence="9" id="KW-0648">Protein biosynthesis</keyword>
<keyword evidence="8" id="KW-0067">ATP-binding</keyword>
<gene>
    <name evidence="14" type="primary">proS</name>
    <name evidence="14" type="ORF">CAXC1_330059</name>
</gene>
<dbReference type="SUPFAM" id="SSF55681">
    <property type="entry name" value="Class II aaRS and biotin synthetases"/>
    <property type="match status" value="1"/>
</dbReference>
<dbReference type="RefSeq" id="WP_338364383.1">
    <property type="nucleotide sequence ID" value="NZ_CAWVOK010000026.1"/>
</dbReference>
<dbReference type="InterPro" id="IPR045864">
    <property type="entry name" value="aa-tRNA-synth_II/BPL/LPL"/>
</dbReference>
<dbReference type="EMBL" id="CAWVOK010000026">
    <property type="protein sequence ID" value="CAK8163299.1"/>
    <property type="molecule type" value="Genomic_DNA"/>
</dbReference>
<comment type="subcellular location">
    <subcellularLocation>
        <location evidence="1">Cytoplasm</location>
    </subcellularLocation>
</comment>
<dbReference type="PANTHER" id="PTHR42753">
    <property type="entry name" value="MITOCHONDRIAL RIBOSOME PROTEIN L39/PROLYL-TRNA LIGASE FAMILY MEMBER"/>
    <property type="match status" value="1"/>
</dbReference>
<evidence type="ECO:0000256" key="3">
    <source>
        <dbReference type="ARBA" id="ARBA00012831"/>
    </source>
</evidence>
<comment type="subunit">
    <text evidence="2">Homodimer.</text>
</comment>
<keyword evidence="5" id="KW-0963">Cytoplasm</keyword>
<dbReference type="NCBIfam" id="NF008979">
    <property type="entry name" value="PRK12325.1"/>
    <property type="match status" value="1"/>
</dbReference>
<keyword evidence="6 14" id="KW-0436">Ligase</keyword>
<evidence type="ECO:0000256" key="2">
    <source>
        <dbReference type="ARBA" id="ARBA00011738"/>
    </source>
</evidence>
<dbReference type="InterPro" id="IPR004154">
    <property type="entry name" value="Anticodon-bd"/>
</dbReference>
<dbReference type="PRINTS" id="PR01046">
    <property type="entry name" value="TRNASYNTHPRO"/>
</dbReference>
<dbReference type="InterPro" id="IPR044140">
    <property type="entry name" value="ProRS_anticodon_short"/>
</dbReference>
<sequence length="423" mass="48184">MQLSKFFAPINKDTPKGSFIESHKYLTKAGFIRQLVSGIYSWLPLGYRVLDKISSIVSDEMDKIGSMRILMPCIQPASLWQESSRYDSYGKEMLRMTDRNDKEMLFGPTHEEVVSDIFRHNVSSYKSLPLMFYQIQWKFRDEIRPRFGIMRSREFYMKDAYSFDLTQEDAIKTYKLVFTTYMKILKKIGLKPIAVSADNGSIGGGFSHEFHVAAETGESMLYYDKRIDSLPNYNFDTLSKYYAAVDEKHNAEKTVSIQNFLVQCRGIEVGHIFNFDTKYSKSMNFTVTNNTGENIHPYMGSYGIGISRLVGAIVESSHDNTGVIWPKAISPFQCSLINISPNTNKADEIYSQLINAEVDVLYDDTMDSAGIKFNKAKLIGLPCCIIVGKNTELTNSIEIEDRLSGKKTIVDKDNLVSFLLEKQ</sequence>
<dbReference type="Proteomes" id="UP001314181">
    <property type="component" value="Unassembled WGS sequence"/>
</dbReference>
<dbReference type="Pfam" id="PF00587">
    <property type="entry name" value="tRNA-synt_2b"/>
    <property type="match status" value="1"/>
</dbReference>
<dbReference type="InterPro" id="IPR004500">
    <property type="entry name" value="Pro-tRNA-synth_IIa_bac-type"/>
</dbReference>
<evidence type="ECO:0000256" key="5">
    <source>
        <dbReference type="ARBA" id="ARBA00022490"/>
    </source>
</evidence>
<evidence type="ECO:0000256" key="12">
    <source>
        <dbReference type="NCBIfam" id="TIGR00409"/>
    </source>
</evidence>